<accession>F8E972</accession>
<dbReference type="HOGENOM" id="CLU_040168_1_0_0"/>
<dbReference type="GO" id="GO:0050570">
    <property type="term" value="F:4-hydroxythreonine-4-phosphate dehydrogenase activity"/>
    <property type="evidence" value="ECO:0007669"/>
    <property type="project" value="UniProtKB-EC"/>
</dbReference>
<dbReference type="GO" id="GO:0051287">
    <property type="term" value="F:NAD binding"/>
    <property type="evidence" value="ECO:0007669"/>
    <property type="project" value="InterPro"/>
</dbReference>
<gene>
    <name evidence="4" type="ordered locus">Flexsi_1625</name>
</gene>
<dbReference type="GO" id="GO:0046872">
    <property type="term" value="F:metal ion binding"/>
    <property type="evidence" value="ECO:0007669"/>
    <property type="project" value="UniProtKB-KW"/>
</dbReference>
<sequence length="318" mass="35151">MKKTKIVITLGDPAGIGPEITAKLLSHTWITDNYHIIISGNRHLLLKWIKKIPSNIDILEEDKFSGFNFPTGVTDKFAGEASILYIKNAVELIQNGEAEALCTCPINKKSIQMAGYDYKGHTDLLAELTNSHDYSMMLMCEYMKVVLATTHIPLREVPDNIKPDKLLKTIKNTHNAGRLFGTPEPKIAVSGLNPHSGDEGVIGFEEQKIIDPVIGEAENLGINIEGPFAADSLFTEKNLNRYDFFIAMYHDQGLIPLKMKCFSEAVNVTLNLPIIRTSVDHGTAYDIAGKNIASENSLIQAVKTADKMVRNAKANKNI</sequence>
<dbReference type="eggNOG" id="COG1995">
    <property type="taxonomic scope" value="Bacteria"/>
</dbReference>
<dbReference type="EMBL" id="CP002858">
    <property type="protein sequence ID" value="AEI15274.1"/>
    <property type="molecule type" value="Genomic_DNA"/>
</dbReference>
<dbReference type="SUPFAM" id="SSF53659">
    <property type="entry name" value="Isocitrate/Isopropylmalate dehydrogenase-like"/>
    <property type="match status" value="1"/>
</dbReference>
<dbReference type="RefSeq" id="WP_013886751.1">
    <property type="nucleotide sequence ID" value="NC_015672.1"/>
</dbReference>
<dbReference type="AlphaFoldDB" id="F8E972"/>
<keyword evidence="5" id="KW-1185">Reference proteome</keyword>
<dbReference type="Pfam" id="PF04166">
    <property type="entry name" value="PdxA"/>
    <property type="match status" value="1"/>
</dbReference>
<dbReference type="NCBIfam" id="TIGR00557">
    <property type="entry name" value="pdxA"/>
    <property type="match status" value="1"/>
</dbReference>
<evidence type="ECO:0000256" key="1">
    <source>
        <dbReference type="ARBA" id="ARBA00022723"/>
    </source>
</evidence>
<dbReference type="OrthoDB" id="9801783at2"/>
<keyword evidence="3" id="KW-0520">NAD</keyword>
<dbReference type="STRING" id="717231.Flexsi_1625"/>
<dbReference type="KEGG" id="fsi:Flexsi_1625"/>
<reference evidence="5" key="2">
    <citation type="submission" date="2011-06" db="EMBL/GenBank/DDBJ databases">
        <title>The complete genome of Flexistipes sinusarabici DSM 4947.</title>
        <authorList>
            <person name="Lucas S."/>
            <person name="Han J."/>
            <person name="Lapidus A."/>
            <person name="Bruce D."/>
            <person name="Goodwin L."/>
            <person name="Pitluck S."/>
            <person name="Peters L."/>
            <person name="Kyrpides N."/>
            <person name="Mavromatis K."/>
            <person name="Ivanova N."/>
            <person name="Mikhailova N."/>
            <person name="Chertkov O."/>
            <person name="Detter J.C."/>
            <person name="Tapia R."/>
            <person name="Han C."/>
            <person name="Land M."/>
            <person name="Hauser L."/>
            <person name="Markowitz V."/>
            <person name="Cheng J.-F."/>
            <person name="Hugenholtz P."/>
            <person name="Woyke T."/>
            <person name="Wu D."/>
            <person name="Spring S."/>
            <person name="Schroeder M."/>
            <person name="Brambilla E."/>
            <person name="Klenk H.-P."/>
            <person name="Eisen J.A."/>
        </authorList>
    </citation>
    <scope>NUCLEOTIDE SEQUENCE [LARGE SCALE GENOMIC DNA]</scope>
    <source>
        <strain evidence="5">DSM 4947 / MAS 10</strain>
    </source>
</reference>
<dbReference type="EC" id="1.1.1.262" evidence="4"/>
<dbReference type="PANTHER" id="PTHR30004:SF6">
    <property type="entry name" value="D-THREONATE 4-PHOSPHATE DEHYDROGENASE"/>
    <property type="match status" value="1"/>
</dbReference>
<keyword evidence="2 4" id="KW-0560">Oxidoreductase</keyword>
<keyword evidence="1" id="KW-0479">Metal-binding</keyword>
<dbReference type="Gene3D" id="3.40.718.10">
    <property type="entry name" value="Isopropylmalate Dehydrogenase"/>
    <property type="match status" value="1"/>
</dbReference>
<protein>
    <submittedName>
        <fullName evidence="4">4-hydroxythreonine-4-phosphate dehydrogenase</fullName>
        <ecNumber evidence="4">1.1.1.262</ecNumber>
    </submittedName>
</protein>
<dbReference type="PANTHER" id="PTHR30004">
    <property type="entry name" value="4-HYDROXYTHREONINE-4-PHOSPHATE DEHYDROGENASE"/>
    <property type="match status" value="1"/>
</dbReference>
<dbReference type="InterPro" id="IPR005255">
    <property type="entry name" value="PdxA_fam"/>
</dbReference>
<evidence type="ECO:0000256" key="3">
    <source>
        <dbReference type="ARBA" id="ARBA00023027"/>
    </source>
</evidence>
<organism evidence="4 5">
    <name type="scientific">Flexistipes sinusarabici (strain ATCC 49648 / DSM 4947 / MAS 10)</name>
    <dbReference type="NCBI Taxonomy" id="717231"/>
    <lineage>
        <taxon>Bacteria</taxon>
        <taxon>Pseudomonadati</taxon>
        <taxon>Deferribacterota</taxon>
        <taxon>Deferribacteres</taxon>
        <taxon>Deferribacterales</taxon>
        <taxon>Flexistipitaceae</taxon>
        <taxon>Flexistipes</taxon>
    </lineage>
</organism>
<evidence type="ECO:0000256" key="2">
    <source>
        <dbReference type="ARBA" id="ARBA00023002"/>
    </source>
</evidence>
<evidence type="ECO:0000313" key="4">
    <source>
        <dbReference type="EMBL" id="AEI15274.1"/>
    </source>
</evidence>
<name>F8E972_FLESM</name>
<reference evidence="4 5" key="1">
    <citation type="journal article" date="2011" name="Stand. Genomic Sci.">
        <title>Genome sequence of the moderately thermophilic halophile Flexistipes sinusarabici strain (MAS10).</title>
        <authorList>
            <person name="Lapidus A."/>
            <person name="Chertkov O."/>
            <person name="Nolan M."/>
            <person name="Lucas S."/>
            <person name="Hammon N."/>
            <person name="Deshpande S."/>
            <person name="Cheng J.F."/>
            <person name="Tapia R."/>
            <person name="Han C."/>
            <person name="Goodwin L."/>
            <person name="Pitluck S."/>
            <person name="Liolios K."/>
            <person name="Pagani I."/>
            <person name="Ivanova N."/>
            <person name="Huntemann M."/>
            <person name="Mavromatis K."/>
            <person name="Mikhailova N."/>
            <person name="Pati A."/>
            <person name="Chen A."/>
            <person name="Palaniappan K."/>
            <person name="Land M."/>
            <person name="Hauser L."/>
            <person name="Brambilla E.M."/>
            <person name="Rohde M."/>
            <person name="Abt B."/>
            <person name="Spring S."/>
            <person name="Goker M."/>
            <person name="Bristow J."/>
            <person name="Eisen J.A."/>
            <person name="Markowitz V."/>
            <person name="Hugenholtz P."/>
            <person name="Kyrpides N.C."/>
            <person name="Klenk H.P."/>
            <person name="Woyke T."/>
        </authorList>
    </citation>
    <scope>NUCLEOTIDE SEQUENCE [LARGE SCALE GENOMIC DNA]</scope>
    <source>
        <strain evidence="5">DSM 4947 / MAS 10</strain>
    </source>
</reference>
<evidence type="ECO:0000313" key="5">
    <source>
        <dbReference type="Proteomes" id="UP000006621"/>
    </source>
</evidence>
<proteinExistence type="predicted"/>
<dbReference type="Proteomes" id="UP000006621">
    <property type="component" value="Chromosome"/>
</dbReference>